<proteinExistence type="predicted"/>
<feature type="region of interest" description="Disordered" evidence="1">
    <location>
        <begin position="1"/>
        <end position="48"/>
    </location>
</feature>
<name>A0AAD7GBS4_MYCRO</name>
<keyword evidence="3" id="KW-1185">Reference proteome</keyword>
<organism evidence="2 3">
    <name type="scientific">Mycena rosella</name>
    <name type="common">Pink bonnet</name>
    <name type="synonym">Agaricus rosellus</name>
    <dbReference type="NCBI Taxonomy" id="1033263"/>
    <lineage>
        <taxon>Eukaryota</taxon>
        <taxon>Fungi</taxon>
        <taxon>Dikarya</taxon>
        <taxon>Basidiomycota</taxon>
        <taxon>Agaricomycotina</taxon>
        <taxon>Agaricomycetes</taxon>
        <taxon>Agaricomycetidae</taxon>
        <taxon>Agaricales</taxon>
        <taxon>Marasmiineae</taxon>
        <taxon>Mycenaceae</taxon>
        <taxon>Mycena</taxon>
    </lineage>
</organism>
<evidence type="ECO:0000256" key="1">
    <source>
        <dbReference type="SAM" id="MobiDB-lite"/>
    </source>
</evidence>
<feature type="non-terminal residue" evidence="2">
    <location>
        <position position="81"/>
    </location>
</feature>
<protein>
    <submittedName>
        <fullName evidence="2">Uncharacterized protein</fullName>
    </submittedName>
</protein>
<accession>A0AAD7GBS4</accession>
<sequence length="81" mass="9212">MSDDNGPPTTGERVRPSPSRERIASPSDATLQFRERHGPPPLLAHNVQPPLRPIVHIPRKKENKTHLIPPRRLCVCDLHFE</sequence>
<feature type="compositionally biased region" description="Basic and acidic residues" evidence="1">
    <location>
        <begin position="12"/>
        <end position="23"/>
    </location>
</feature>
<reference evidence="2" key="1">
    <citation type="submission" date="2023-03" db="EMBL/GenBank/DDBJ databases">
        <title>Massive genome expansion in bonnet fungi (Mycena s.s.) driven by repeated elements and novel gene families across ecological guilds.</title>
        <authorList>
            <consortium name="Lawrence Berkeley National Laboratory"/>
            <person name="Harder C.B."/>
            <person name="Miyauchi S."/>
            <person name="Viragh M."/>
            <person name="Kuo A."/>
            <person name="Thoen E."/>
            <person name="Andreopoulos B."/>
            <person name="Lu D."/>
            <person name="Skrede I."/>
            <person name="Drula E."/>
            <person name="Henrissat B."/>
            <person name="Morin E."/>
            <person name="Kohler A."/>
            <person name="Barry K."/>
            <person name="LaButti K."/>
            <person name="Morin E."/>
            <person name="Salamov A."/>
            <person name="Lipzen A."/>
            <person name="Mereny Z."/>
            <person name="Hegedus B."/>
            <person name="Baldrian P."/>
            <person name="Stursova M."/>
            <person name="Weitz H."/>
            <person name="Taylor A."/>
            <person name="Grigoriev I.V."/>
            <person name="Nagy L.G."/>
            <person name="Martin F."/>
            <person name="Kauserud H."/>
        </authorList>
    </citation>
    <scope>NUCLEOTIDE SEQUENCE</scope>
    <source>
        <strain evidence="2">CBHHK067</strain>
    </source>
</reference>
<comment type="caution">
    <text evidence="2">The sequence shown here is derived from an EMBL/GenBank/DDBJ whole genome shotgun (WGS) entry which is preliminary data.</text>
</comment>
<evidence type="ECO:0000313" key="2">
    <source>
        <dbReference type="EMBL" id="KAJ7676154.1"/>
    </source>
</evidence>
<dbReference type="EMBL" id="JARKIE010000146">
    <property type="protein sequence ID" value="KAJ7676154.1"/>
    <property type="molecule type" value="Genomic_DNA"/>
</dbReference>
<evidence type="ECO:0000313" key="3">
    <source>
        <dbReference type="Proteomes" id="UP001221757"/>
    </source>
</evidence>
<gene>
    <name evidence="2" type="ORF">B0H17DRAFT_1080581</name>
</gene>
<dbReference type="Proteomes" id="UP001221757">
    <property type="component" value="Unassembled WGS sequence"/>
</dbReference>
<dbReference type="AlphaFoldDB" id="A0AAD7GBS4"/>